<dbReference type="GO" id="GO:0008270">
    <property type="term" value="F:zinc ion binding"/>
    <property type="evidence" value="ECO:0007669"/>
    <property type="project" value="InterPro"/>
</dbReference>
<organism evidence="1 2">
    <name type="scientific">Cannabis sativa</name>
    <name type="common">Hemp</name>
    <name type="synonym">Marijuana</name>
    <dbReference type="NCBI Taxonomy" id="3483"/>
    <lineage>
        <taxon>Eukaryota</taxon>
        <taxon>Viridiplantae</taxon>
        <taxon>Streptophyta</taxon>
        <taxon>Embryophyta</taxon>
        <taxon>Tracheophyta</taxon>
        <taxon>Spermatophyta</taxon>
        <taxon>Magnoliopsida</taxon>
        <taxon>eudicotyledons</taxon>
        <taxon>Gunneridae</taxon>
        <taxon>Pentapetalae</taxon>
        <taxon>rosids</taxon>
        <taxon>fabids</taxon>
        <taxon>Rosales</taxon>
        <taxon>Cannabaceae</taxon>
        <taxon>Cannabis</taxon>
    </lineage>
</organism>
<dbReference type="Pfam" id="PF14223">
    <property type="entry name" value="Retrotran_gag_2"/>
    <property type="match status" value="1"/>
</dbReference>
<evidence type="ECO:0000313" key="1">
    <source>
        <dbReference type="EnsemblPlants" id="cds.evm.model.09.150"/>
    </source>
</evidence>
<dbReference type="AlphaFoldDB" id="A0A803QEM7"/>
<proteinExistence type="predicted"/>
<dbReference type="Gene3D" id="4.10.60.10">
    <property type="entry name" value="Zinc finger, CCHC-type"/>
    <property type="match status" value="1"/>
</dbReference>
<reference evidence="1" key="1">
    <citation type="submission" date="2018-11" db="EMBL/GenBank/DDBJ databases">
        <authorList>
            <person name="Grassa J C."/>
        </authorList>
    </citation>
    <scope>NUCLEOTIDE SEQUENCE [LARGE SCALE GENOMIC DNA]</scope>
</reference>
<dbReference type="InterPro" id="IPR036875">
    <property type="entry name" value="Znf_CCHC_sf"/>
</dbReference>
<reference evidence="1" key="2">
    <citation type="submission" date="2021-03" db="UniProtKB">
        <authorList>
            <consortium name="EnsemblPlants"/>
        </authorList>
    </citation>
    <scope>IDENTIFICATION</scope>
</reference>
<dbReference type="GO" id="GO:0003676">
    <property type="term" value="F:nucleic acid binding"/>
    <property type="evidence" value="ECO:0007669"/>
    <property type="project" value="InterPro"/>
</dbReference>
<name>A0A803QEM7_CANSA</name>
<sequence length="389" mass="44636">MFVLIENCPEKPLVNDSDNAKKKYDHWIRSNELARSYLLNNMSDVFKTMYQHMETAHEIMKSLENMFAHPEIAIHETMDDLINNRMKPGQYVHEYVFSMIQNFHEVLSNGAKIDQATQVAIILHALPSTFDEFRTIYVINKCKFSVYELLNALLDYETKQKDDEEANVVSKTKQKSNEEANVVHETKQNGVETIAVYETKQKNDEANVVSETKKKGDEANVDFETKQKADEVNVIFETKQKSDEANVVHETKQKDDKAIVVYETTQKGDQAIVVFETKQKSDEANVVYETKQNGGEANIDIQLPSCTIKQKGNEANVVHNEFPSCTINKRKQFEGNNQPNKNILVEKSNKKAKSTPKGKCFYCKVKGHRKMNCPKYLEGLKNLKEKFSS</sequence>
<evidence type="ECO:0000313" key="2">
    <source>
        <dbReference type="Proteomes" id="UP000596661"/>
    </source>
</evidence>
<dbReference type="Gramene" id="evm.model.09.150">
    <property type="protein sequence ID" value="cds.evm.model.09.150"/>
    <property type="gene ID" value="evm.TU.09.150"/>
</dbReference>
<evidence type="ECO:0008006" key="3">
    <source>
        <dbReference type="Google" id="ProtNLM"/>
    </source>
</evidence>
<accession>A0A803QEM7</accession>
<dbReference type="SUPFAM" id="SSF57756">
    <property type="entry name" value="Retrovirus zinc finger-like domains"/>
    <property type="match status" value="1"/>
</dbReference>
<dbReference type="EnsemblPlants" id="evm.model.09.150">
    <property type="protein sequence ID" value="cds.evm.model.09.150"/>
    <property type="gene ID" value="evm.TU.09.150"/>
</dbReference>
<keyword evidence="2" id="KW-1185">Reference proteome</keyword>
<dbReference type="Proteomes" id="UP000596661">
    <property type="component" value="Chromosome 9"/>
</dbReference>
<dbReference type="EMBL" id="UZAU01000718">
    <property type="status" value="NOT_ANNOTATED_CDS"/>
    <property type="molecule type" value="Genomic_DNA"/>
</dbReference>
<protein>
    <recommendedName>
        <fullName evidence="3">CCHC-type domain-containing protein</fullName>
    </recommendedName>
</protein>